<evidence type="ECO:0000313" key="1">
    <source>
        <dbReference type="EMBL" id="KAE8930017.1"/>
    </source>
</evidence>
<evidence type="ECO:0000313" key="5">
    <source>
        <dbReference type="EMBL" id="KAE9120137.1"/>
    </source>
</evidence>
<evidence type="ECO:0000313" key="10">
    <source>
        <dbReference type="Proteomes" id="UP000429523"/>
    </source>
</evidence>
<dbReference type="EMBL" id="QXGB01001410">
    <property type="protein sequence ID" value="KAE9191261.1"/>
    <property type="molecule type" value="Genomic_DNA"/>
</dbReference>
<dbReference type="EMBL" id="QXGA01001398">
    <property type="protein sequence ID" value="KAE9120137.1"/>
    <property type="molecule type" value="Genomic_DNA"/>
</dbReference>
<comment type="caution">
    <text evidence="5">The sequence shown here is derived from an EMBL/GenBank/DDBJ whole genome shotgun (WGS) entry which is preliminary data.</text>
</comment>
<dbReference type="Proteomes" id="UP000437068">
    <property type="component" value="Unassembled WGS sequence"/>
</dbReference>
<dbReference type="EMBL" id="QXFW01001443">
    <property type="protein sequence ID" value="KAE8990715.1"/>
    <property type="molecule type" value="Genomic_DNA"/>
</dbReference>
<dbReference type="EMBL" id="QXFZ01001468">
    <property type="protein sequence ID" value="KAE9089960.1"/>
    <property type="molecule type" value="Genomic_DNA"/>
</dbReference>
<evidence type="ECO:0000313" key="11">
    <source>
        <dbReference type="Proteomes" id="UP000433483"/>
    </source>
</evidence>
<dbReference type="EMBL" id="QXGD01001525">
    <property type="protein sequence ID" value="KAE9204278.1"/>
    <property type="molecule type" value="Genomic_DNA"/>
</dbReference>
<dbReference type="Proteomes" id="UP000429523">
    <property type="component" value="Unassembled WGS sequence"/>
</dbReference>
<gene>
    <name evidence="9" type="ORF">PF001_g17999</name>
    <name evidence="8" type="ORF">PF002_g20674</name>
    <name evidence="7" type="ORF">PF004_g18238</name>
    <name evidence="6" type="ORF">PF005_g18926</name>
    <name evidence="5" type="ORF">PF006_g18200</name>
    <name evidence="3" type="ORF">PF007_g19413</name>
    <name evidence="1" type="ORF">PF009_g19883</name>
    <name evidence="4" type="ORF">PF010_g18658</name>
    <name evidence="2" type="ORF">PF011_g18238</name>
</gene>
<evidence type="ECO:0000313" key="6">
    <source>
        <dbReference type="EMBL" id="KAE9191261.1"/>
    </source>
</evidence>
<dbReference type="EMBL" id="QXGE01001341">
    <property type="protein sequence ID" value="KAE9294000.1"/>
    <property type="molecule type" value="Genomic_DNA"/>
</dbReference>
<evidence type="ECO:0000313" key="15">
    <source>
        <dbReference type="Proteomes" id="UP000441208"/>
    </source>
</evidence>
<evidence type="ECO:0000313" key="9">
    <source>
        <dbReference type="EMBL" id="KAE9294000.1"/>
    </source>
</evidence>
<evidence type="ECO:0000313" key="18">
    <source>
        <dbReference type="Proteomes" id="UP000488956"/>
    </source>
</evidence>
<evidence type="ECO:0000313" key="7">
    <source>
        <dbReference type="EMBL" id="KAE9203069.1"/>
    </source>
</evidence>
<evidence type="ECO:0000313" key="13">
    <source>
        <dbReference type="Proteomes" id="UP000440367"/>
    </source>
</evidence>
<keyword evidence="11" id="KW-1185">Reference proteome</keyword>
<dbReference type="AlphaFoldDB" id="A0A6A3SMM7"/>
<evidence type="ECO:0000313" key="17">
    <source>
        <dbReference type="Proteomes" id="UP000476176"/>
    </source>
</evidence>
<evidence type="ECO:0000313" key="2">
    <source>
        <dbReference type="EMBL" id="KAE8990715.1"/>
    </source>
</evidence>
<dbReference type="EMBL" id="QXGC01001433">
    <property type="protein sequence ID" value="KAE9203069.1"/>
    <property type="molecule type" value="Genomic_DNA"/>
</dbReference>
<dbReference type="EMBL" id="QXFX01001438">
    <property type="protein sequence ID" value="KAE9090264.1"/>
    <property type="molecule type" value="Genomic_DNA"/>
</dbReference>
<organism evidence="5 14">
    <name type="scientific">Phytophthora fragariae</name>
    <dbReference type="NCBI Taxonomy" id="53985"/>
    <lineage>
        <taxon>Eukaryota</taxon>
        <taxon>Sar</taxon>
        <taxon>Stramenopiles</taxon>
        <taxon>Oomycota</taxon>
        <taxon>Peronosporomycetes</taxon>
        <taxon>Peronosporales</taxon>
        <taxon>Peronosporaceae</taxon>
        <taxon>Phytophthora</taxon>
    </lineage>
</organism>
<name>A0A6A3SMM7_9STRA</name>
<evidence type="ECO:0000313" key="8">
    <source>
        <dbReference type="EMBL" id="KAE9204278.1"/>
    </source>
</evidence>
<dbReference type="Proteomes" id="UP000476176">
    <property type="component" value="Unassembled WGS sequence"/>
</dbReference>
<evidence type="ECO:0000313" key="14">
    <source>
        <dbReference type="Proteomes" id="UP000440732"/>
    </source>
</evidence>
<dbReference type="Proteomes" id="UP000488956">
    <property type="component" value="Unassembled WGS sequence"/>
</dbReference>
<dbReference type="Proteomes" id="UP000440732">
    <property type="component" value="Unassembled WGS sequence"/>
</dbReference>
<accession>A0A6A3SMM7</accession>
<protein>
    <submittedName>
        <fullName evidence="5">Uncharacterized protein</fullName>
    </submittedName>
</protein>
<dbReference type="EMBL" id="QXGF01001437">
    <property type="protein sequence ID" value="KAE8930017.1"/>
    <property type="molecule type" value="Genomic_DNA"/>
</dbReference>
<evidence type="ECO:0000313" key="12">
    <source>
        <dbReference type="Proteomes" id="UP000437068"/>
    </source>
</evidence>
<evidence type="ECO:0000313" key="3">
    <source>
        <dbReference type="EMBL" id="KAE9089960.1"/>
    </source>
</evidence>
<dbReference type="Proteomes" id="UP000460718">
    <property type="component" value="Unassembled WGS sequence"/>
</dbReference>
<sequence>MSTFFSLFKTCLELLYRARVVEDAVRVVLWGGLGIVGPQIVSFEAADQFFLCFLSMV</sequence>
<evidence type="ECO:0000313" key="16">
    <source>
        <dbReference type="Proteomes" id="UP000460718"/>
    </source>
</evidence>
<dbReference type="Proteomes" id="UP000440367">
    <property type="component" value="Unassembled WGS sequence"/>
</dbReference>
<reference evidence="10 11" key="1">
    <citation type="submission" date="2018-08" db="EMBL/GenBank/DDBJ databases">
        <title>Genomic investigation of the strawberry pathogen Phytophthora fragariae indicates pathogenicity is determined by transcriptional variation in three key races.</title>
        <authorList>
            <person name="Adams T.M."/>
            <person name="Armitage A.D."/>
            <person name="Sobczyk M.K."/>
            <person name="Bates H.J."/>
            <person name="Dunwell J.M."/>
            <person name="Nellist C.F."/>
            <person name="Harrison R.J."/>
        </authorList>
    </citation>
    <scope>NUCLEOTIDE SEQUENCE [LARGE SCALE GENOMIC DNA]</scope>
    <source>
        <strain evidence="9 12">A4</strain>
        <strain evidence="8 13">BC-1</strain>
        <strain evidence="7 17">BC-23</strain>
        <strain evidence="6 11">NOV-27</strain>
        <strain evidence="5 14">NOV-5</strain>
        <strain evidence="3 15">NOV-71</strain>
        <strain evidence="1 10">NOV-9</strain>
        <strain evidence="4 18">ONT-3</strain>
        <strain evidence="2 16">SCRP245</strain>
    </source>
</reference>
<dbReference type="Proteomes" id="UP000433483">
    <property type="component" value="Unassembled WGS sequence"/>
</dbReference>
<evidence type="ECO:0000313" key="4">
    <source>
        <dbReference type="EMBL" id="KAE9090264.1"/>
    </source>
</evidence>
<proteinExistence type="predicted"/>
<dbReference type="Proteomes" id="UP000441208">
    <property type="component" value="Unassembled WGS sequence"/>
</dbReference>